<gene>
    <name evidence="1" type="ORF">BHM03_00006263</name>
</gene>
<name>A0A445MBM6_ENSVE</name>
<dbReference type="Proteomes" id="UP000290560">
    <property type="component" value="Unassembled WGS sequence"/>
</dbReference>
<sequence>MFGSLLRVGWVQMIWSRARQEFRHRSVEVWITCSPTGCRELVESSPYGYWEFVGNSPKEIGSSLGVHRKDAGSSPGGYSSTRPCIHSERDDVLLRSRNDPSLILILPLEGLNLFTVMGRRSKIIIKESERQLLVVFTLMLVAIKVVGSERLLLVAFLSQEIAAGSDQRGWQRKIAAGSVMQQGITARHNQIAIGRDRSRWQREILLRLR</sequence>
<evidence type="ECO:0000313" key="1">
    <source>
        <dbReference type="EMBL" id="RZR71662.1"/>
    </source>
</evidence>
<organism evidence="1">
    <name type="scientific">Ensete ventricosum</name>
    <name type="common">Abyssinian banana</name>
    <name type="synonym">Musa ensete</name>
    <dbReference type="NCBI Taxonomy" id="4639"/>
    <lineage>
        <taxon>Eukaryota</taxon>
        <taxon>Viridiplantae</taxon>
        <taxon>Streptophyta</taxon>
        <taxon>Embryophyta</taxon>
        <taxon>Tracheophyta</taxon>
        <taxon>Spermatophyta</taxon>
        <taxon>Magnoliopsida</taxon>
        <taxon>Liliopsida</taxon>
        <taxon>Zingiberales</taxon>
        <taxon>Musaceae</taxon>
        <taxon>Ensete</taxon>
    </lineage>
</organism>
<accession>A0A445MBM6</accession>
<proteinExistence type="predicted"/>
<protein>
    <submittedName>
        <fullName evidence="1">Uncharacterized protein</fullName>
    </submittedName>
</protein>
<reference evidence="1" key="1">
    <citation type="journal article" date="2018" name="Data Brief">
        <title>Genome sequence data from 17 accessions of Ensete ventricosum, a staple food crop for millions in Ethiopia.</title>
        <authorList>
            <person name="Yemataw Z."/>
            <person name="Muzemil S."/>
            <person name="Ambachew D."/>
            <person name="Tripathi L."/>
            <person name="Tesfaye K."/>
            <person name="Chala A."/>
            <person name="Farbos A."/>
            <person name="O'Neill P."/>
            <person name="Moore K."/>
            <person name="Grant M."/>
            <person name="Studholme D.J."/>
        </authorList>
    </citation>
    <scope>NUCLEOTIDE SEQUENCE [LARGE SCALE GENOMIC DNA]</scope>
    <source>
        <tissue evidence="1">Leaf</tissue>
    </source>
</reference>
<dbReference type="EMBL" id="KV875566">
    <property type="protein sequence ID" value="RZR71662.1"/>
    <property type="molecule type" value="Genomic_DNA"/>
</dbReference>
<dbReference type="AlphaFoldDB" id="A0A445MBM6"/>